<proteinExistence type="predicted"/>
<evidence type="ECO:0000256" key="2">
    <source>
        <dbReference type="ARBA" id="ARBA00022448"/>
    </source>
</evidence>
<dbReference type="GO" id="GO:0005886">
    <property type="term" value="C:plasma membrane"/>
    <property type="evidence" value="ECO:0007669"/>
    <property type="project" value="TreeGrafter"/>
</dbReference>
<evidence type="ECO:0000256" key="7">
    <source>
        <dbReference type="SAM" id="Phobius"/>
    </source>
</evidence>
<dbReference type="PANTHER" id="PTHR31064:SF30">
    <property type="entry name" value="HIGH-AFFINITY POTASSIUM TRANSPORT PROTEIN-RELATED"/>
    <property type="match status" value="1"/>
</dbReference>
<dbReference type="Proteomes" id="UP000626109">
    <property type="component" value="Unassembled WGS sequence"/>
</dbReference>
<keyword evidence="6 7" id="KW-0472">Membrane</keyword>
<feature type="transmembrane region" description="Helical" evidence="7">
    <location>
        <begin position="75"/>
        <end position="94"/>
    </location>
</feature>
<feature type="transmembrane region" description="Helical" evidence="7">
    <location>
        <begin position="100"/>
        <end position="119"/>
    </location>
</feature>
<evidence type="ECO:0000256" key="6">
    <source>
        <dbReference type="ARBA" id="ARBA00023136"/>
    </source>
</evidence>
<accession>A0A813LXS5</accession>
<dbReference type="GO" id="GO:0008324">
    <property type="term" value="F:monoatomic cation transmembrane transporter activity"/>
    <property type="evidence" value="ECO:0007669"/>
    <property type="project" value="InterPro"/>
</dbReference>
<keyword evidence="2" id="KW-0813">Transport</keyword>
<dbReference type="GO" id="GO:0030001">
    <property type="term" value="P:metal ion transport"/>
    <property type="evidence" value="ECO:0007669"/>
    <property type="project" value="UniProtKB-ARBA"/>
</dbReference>
<comment type="subcellular location">
    <subcellularLocation>
        <location evidence="1">Membrane</location>
        <topology evidence="1">Multi-pass membrane protein</topology>
    </subcellularLocation>
</comment>
<protein>
    <submittedName>
        <fullName evidence="8">Uncharacterized protein</fullName>
    </submittedName>
</protein>
<sequence length="545" mass="59471">MVINVAFKKTRMEQLKHWSLKKAASLYGPDSALAQVRESLLEAPDDEEFEMDLHWLKTKSLAEHFYTLALTHYRLVYAGYLVSLSLVGALLLNLCCGLQWVPAIFMAFSSVMGGGLAIVETSEMNSLTLGILAGLMTLGSQLLMTLIPVLLRRVAFRSWHTWCIEQGKPKPSADEDGTLELLVRLVSSYCLVCLTLGFFSLWVVDALVVQDGSLGCFTALFMAISAFSSNGLTLTSTYMSSLSPYNSGLFILAALVVLGNTGAPICLRCITAIACRVTKPGRRKNQLQTLLENPRQFYTWMFPAAQTLWLLLVLALLVVAQIIAMLVLDWSNAELAQFGPETRIANIAFVAASLRSGGFSTFSIQKLSEPTAFCILVCMYISTSPITVAIKSTNARAAHQRSELLTEVRAHLTKHTLILATLLWVILCLEWKSMESFSTAQCATAAACDLQGFSFFKICFETVSAYGTVGLSLGAATGDLSFSADWTAGSQLLLCSVMLLGRMRGLPEQIDGAFASEWEKPLLKLASSNSLGDLLGESHGRIEQL</sequence>
<organism evidence="8 9">
    <name type="scientific">Polarella glacialis</name>
    <name type="common">Dinoflagellate</name>
    <dbReference type="NCBI Taxonomy" id="89957"/>
    <lineage>
        <taxon>Eukaryota</taxon>
        <taxon>Sar</taxon>
        <taxon>Alveolata</taxon>
        <taxon>Dinophyceae</taxon>
        <taxon>Suessiales</taxon>
        <taxon>Suessiaceae</taxon>
        <taxon>Polarella</taxon>
    </lineage>
</organism>
<reference evidence="8" key="1">
    <citation type="submission" date="2021-02" db="EMBL/GenBank/DDBJ databases">
        <authorList>
            <person name="Dougan E. K."/>
            <person name="Rhodes N."/>
            <person name="Thang M."/>
            <person name="Chan C."/>
        </authorList>
    </citation>
    <scope>NUCLEOTIDE SEQUENCE</scope>
</reference>
<keyword evidence="3 7" id="KW-0812">Transmembrane</keyword>
<evidence type="ECO:0000256" key="3">
    <source>
        <dbReference type="ARBA" id="ARBA00022692"/>
    </source>
</evidence>
<feature type="transmembrane region" description="Helical" evidence="7">
    <location>
        <begin position="131"/>
        <end position="151"/>
    </location>
</feature>
<evidence type="ECO:0000256" key="5">
    <source>
        <dbReference type="ARBA" id="ARBA00023065"/>
    </source>
</evidence>
<gene>
    <name evidence="8" type="ORF">PGLA2088_LOCUS50174</name>
</gene>
<dbReference type="Pfam" id="PF02386">
    <property type="entry name" value="TrkH"/>
    <property type="match status" value="1"/>
</dbReference>
<feature type="transmembrane region" description="Helical" evidence="7">
    <location>
        <begin position="297"/>
        <end position="324"/>
    </location>
</feature>
<feature type="transmembrane region" description="Helical" evidence="7">
    <location>
        <begin position="181"/>
        <end position="204"/>
    </location>
</feature>
<evidence type="ECO:0000256" key="4">
    <source>
        <dbReference type="ARBA" id="ARBA00022989"/>
    </source>
</evidence>
<keyword evidence="5" id="KW-0406">Ion transport</keyword>
<feature type="transmembrane region" description="Helical" evidence="7">
    <location>
        <begin position="250"/>
        <end position="277"/>
    </location>
</feature>
<feature type="transmembrane region" description="Helical" evidence="7">
    <location>
        <begin position="216"/>
        <end position="238"/>
    </location>
</feature>
<name>A0A813LXS5_POLGL</name>
<evidence type="ECO:0000313" key="9">
    <source>
        <dbReference type="Proteomes" id="UP000626109"/>
    </source>
</evidence>
<dbReference type="InterPro" id="IPR051143">
    <property type="entry name" value="TrkH_K-transport"/>
</dbReference>
<evidence type="ECO:0000313" key="8">
    <source>
        <dbReference type="EMBL" id="CAE8740813.1"/>
    </source>
</evidence>
<dbReference type="AlphaFoldDB" id="A0A813LXS5"/>
<dbReference type="EMBL" id="CAJNNW010037324">
    <property type="protein sequence ID" value="CAE8740813.1"/>
    <property type="molecule type" value="Genomic_DNA"/>
</dbReference>
<comment type="caution">
    <text evidence="8">The sequence shown here is derived from an EMBL/GenBank/DDBJ whole genome shotgun (WGS) entry which is preliminary data.</text>
</comment>
<dbReference type="InterPro" id="IPR003445">
    <property type="entry name" value="Cat_transpt"/>
</dbReference>
<dbReference type="PANTHER" id="PTHR31064">
    <property type="entry name" value="POTASSIUM TRANSPORT PROTEIN DDB_G0292412-RELATED"/>
    <property type="match status" value="1"/>
</dbReference>
<keyword evidence="4 7" id="KW-1133">Transmembrane helix</keyword>
<evidence type="ECO:0000256" key="1">
    <source>
        <dbReference type="ARBA" id="ARBA00004141"/>
    </source>
</evidence>